<sequence>MHSATLWHLQGGAVLLEHAPDLFALLQHDAVQMLPHLARGLSPDDGDDGTEAHGSVQAIQGRWPDALWIVWRDHDTQSAEYNMWYQRLFRHRRDRWEKVHETRHDPSGNTLYRGLWEQPAGCLVGLISDDREIPSAWQAEVNALDCPGQPAPRSSFKPAPQPDVAIAATLGFASGHVLVLEQPTRPKNGASLPPRLAVSRPGPPNRTEIPLPLSGELDLSLQPSRLTSCQMLGPTPDNVFILGNITRGTERLPLLLHFDGASFTSLPTPPTPHIGEADLAEDGTLVLLGSPPASRPEARSIWALPRGGTWTERPMPVHPELGEPYRPWSLAAHSLEDLWVVGYHEKQGGKDRHLALFHSRPLTSAAPGAAAAAP</sequence>
<keyword evidence="3" id="KW-1185">Reference proteome</keyword>
<proteinExistence type="predicted"/>
<dbReference type="AlphaFoldDB" id="A0A017SUG2"/>
<accession>A0A017SUG2</accession>
<evidence type="ECO:0000313" key="2">
    <source>
        <dbReference type="EMBL" id="EYF00608.1"/>
    </source>
</evidence>
<organism evidence="2 3">
    <name type="scientific">Chondromyces apiculatus DSM 436</name>
    <dbReference type="NCBI Taxonomy" id="1192034"/>
    <lineage>
        <taxon>Bacteria</taxon>
        <taxon>Pseudomonadati</taxon>
        <taxon>Myxococcota</taxon>
        <taxon>Polyangia</taxon>
        <taxon>Polyangiales</taxon>
        <taxon>Polyangiaceae</taxon>
        <taxon>Chondromyces</taxon>
    </lineage>
</organism>
<gene>
    <name evidence="2" type="ORF">CAP_0423</name>
</gene>
<comment type="caution">
    <text evidence="2">The sequence shown here is derived from an EMBL/GenBank/DDBJ whole genome shotgun (WGS) entry which is preliminary data.</text>
</comment>
<reference evidence="2 3" key="1">
    <citation type="submission" date="2013-05" db="EMBL/GenBank/DDBJ databases">
        <title>Genome assembly of Chondromyces apiculatus DSM 436.</title>
        <authorList>
            <person name="Sharma G."/>
            <person name="Khatri I."/>
            <person name="Kaur C."/>
            <person name="Mayilraj S."/>
            <person name="Subramanian S."/>
        </authorList>
    </citation>
    <scope>NUCLEOTIDE SEQUENCE [LARGE SCALE GENOMIC DNA]</scope>
    <source>
        <strain evidence="2 3">DSM 436</strain>
    </source>
</reference>
<dbReference type="STRING" id="1192034.CAP_0423"/>
<name>A0A017SUG2_9BACT</name>
<evidence type="ECO:0000256" key="1">
    <source>
        <dbReference type="SAM" id="MobiDB-lite"/>
    </source>
</evidence>
<protein>
    <submittedName>
        <fullName evidence="2">Uncharacterized protein</fullName>
    </submittedName>
</protein>
<feature type="region of interest" description="Disordered" evidence="1">
    <location>
        <begin position="184"/>
        <end position="206"/>
    </location>
</feature>
<dbReference type="EMBL" id="ASRX01000104">
    <property type="protein sequence ID" value="EYF00608.1"/>
    <property type="molecule type" value="Genomic_DNA"/>
</dbReference>
<dbReference type="Proteomes" id="UP000019678">
    <property type="component" value="Unassembled WGS sequence"/>
</dbReference>
<evidence type="ECO:0000313" key="3">
    <source>
        <dbReference type="Proteomes" id="UP000019678"/>
    </source>
</evidence>